<dbReference type="PANTHER" id="PTHR11645:SF0">
    <property type="entry name" value="PYRROLINE-5-CARBOXYLATE REDUCTASE 3"/>
    <property type="match status" value="1"/>
</dbReference>
<feature type="domain" description="Pyrroline-5-carboxylate reductase catalytic N-terminal" evidence="9">
    <location>
        <begin position="4"/>
        <end position="95"/>
    </location>
</feature>
<keyword evidence="5 8" id="KW-0028">Amino-acid biosynthesis</keyword>
<dbReference type="PANTHER" id="PTHR11645">
    <property type="entry name" value="PYRROLINE-5-CARBOXYLATE REDUCTASE"/>
    <property type="match status" value="1"/>
</dbReference>
<dbReference type="InterPro" id="IPR036291">
    <property type="entry name" value="NAD(P)-bd_dom_sf"/>
</dbReference>
<evidence type="ECO:0000259" key="9">
    <source>
        <dbReference type="Pfam" id="PF03807"/>
    </source>
</evidence>
<dbReference type="InterPro" id="IPR053790">
    <property type="entry name" value="P5CR-like_CS"/>
</dbReference>
<sequence length="264" mass="26858">MTTAIYGVGSMGGAVLDGLVAGGGAQVLAVVRRSEQADRLREQYAEHPGVEVVEPEDAAARADVHLLLVKPYGVADLLEAISPSLRPDAIVVSMALGVSLADLAGHLSAGTAAIRAMPNTPAKVGQGMTVLSPSDDVSDEQLTRVRELLAPTGRTIVLPESQQDAATAVSGSAPAYVYLFVEGLVDAGVAQGLTRPQALAMATQAVRGAGAMLAETGEDPAVLRTHVTSPGGSTAAALARLEAHGMRHALADAVKACTDRSAGR</sequence>
<dbReference type="GO" id="GO:0004735">
    <property type="term" value="F:pyrroline-5-carboxylate reductase activity"/>
    <property type="evidence" value="ECO:0007669"/>
    <property type="project" value="UniProtKB-UniRule"/>
</dbReference>
<dbReference type="Proteomes" id="UP000554054">
    <property type="component" value="Unassembled WGS sequence"/>
</dbReference>
<evidence type="ECO:0000256" key="3">
    <source>
        <dbReference type="ARBA" id="ARBA00023002"/>
    </source>
</evidence>
<accession>A0A852VSK1</accession>
<dbReference type="InterPro" id="IPR029036">
    <property type="entry name" value="P5CR_dimer"/>
</dbReference>
<dbReference type="FunFam" id="1.10.3730.10:FF:000001">
    <property type="entry name" value="Pyrroline-5-carboxylate reductase"/>
    <property type="match status" value="1"/>
</dbReference>
<organism evidence="11 12">
    <name type="scientific">Janibacter cremeus</name>
    <dbReference type="NCBI Taxonomy" id="1285192"/>
    <lineage>
        <taxon>Bacteria</taxon>
        <taxon>Bacillati</taxon>
        <taxon>Actinomycetota</taxon>
        <taxon>Actinomycetes</taxon>
        <taxon>Micrococcales</taxon>
        <taxon>Intrasporangiaceae</taxon>
        <taxon>Janibacter</taxon>
    </lineage>
</organism>
<evidence type="ECO:0000256" key="2">
    <source>
        <dbReference type="ARBA" id="ARBA00022857"/>
    </source>
</evidence>
<gene>
    <name evidence="5" type="primary">proC</name>
    <name evidence="11" type="ORF">BJY20_002260</name>
</gene>
<protein>
    <recommendedName>
        <fullName evidence="5 6">Pyrroline-5-carboxylate reductase</fullName>
        <shortName evidence="5">P5C reductase</shortName>
        <shortName evidence="5">P5CR</shortName>
        <ecNumber evidence="5 6">1.5.1.2</ecNumber>
    </recommendedName>
    <alternativeName>
        <fullName evidence="5">PCA reductase</fullName>
    </alternativeName>
</protein>
<keyword evidence="2 5" id="KW-0521">NADP</keyword>
<dbReference type="EMBL" id="JACCAE010000001">
    <property type="protein sequence ID" value="NYF98868.1"/>
    <property type="molecule type" value="Genomic_DNA"/>
</dbReference>
<evidence type="ECO:0000313" key="11">
    <source>
        <dbReference type="EMBL" id="NYF98868.1"/>
    </source>
</evidence>
<evidence type="ECO:0000256" key="6">
    <source>
        <dbReference type="NCBIfam" id="TIGR00112"/>
    </source>
</evidence>
<dbReference type="InterPro" id="IPR000304">
    <property type="entry name" value="Pyrroline-COOH_reductase"/>
</dbReference>
<dbReference type="Pfam" id="PF14748">
    <property type="entry name" value="P5CR_dimer"/>
    <property type="match status" value="1"/>
</dbReference>
<dbReference type="NCBIfam" id="TIGR00112">
    <property type="entry name" value="proC"/>
    <property type="match status" value="1"/>
</dbReference>
<reference evidence="11 12" key="1">
    <citation type="submission" date="2020-07" db="EMBL/GenBank/DDBJ databases">
        <title>Sequencing the genomes of 1000 actinobacteria strains.</title>
        <authorList>
            <person name="Klenk H.-P."/>
        </authorList>
    </citation>
    <scope>NUCLEOTIDE SEQUENCE [LARGE SCALE GENOMIC DNA]</scope>
    <source>
        <strain evidence="11 12">DSM 26154</strain>
    </source>
</reference>
<dbReference type="AlphaFoldDB" id="A0A852VSK1"/>
<keyword evidence="5" id="KW-0963">Cytoplasm</keyword>
<evidence type="ECO:0000313" key="12">
    <source>
        <dbReference type="Proteomes" id="UP000554054"/>
    </source>
</evidence>
<dbReference type="PIRSF" id="PIRSF000193">
    <property type="entry name" value="Pyrrol-5-carb_rd"/>
    <property type="match status" value="1"/>
</dbReference>
<keyword evidence="12" id="KW-1185">Reference proteome</keyword>
<dbReference type="Gene3D" id="3.40.50.720">
    <property type="entry name" value="NAD(P)-binding Rossmann-like Domain"/>
    <property type="match status" value="1"/>
</dbReference>
<keyword evidence="5 8" id="KW-0641">Proline biosynthesis</keyword>
<dbReference type="SUPFAM" id="SSF51735">
    <property type="entry name" value="NAD(P)-binding Rossmann-fold domains"/>
    <property type="match status" value="1"/>
</dbReference>
<comment type="caution">
    <text evidence="11">The sequence shown here is derived from an EMBL/GenBank/DDBJ whole genome shotgun (WGS) entry which is preliminary data.</text>
</comment>
<evidence type="ECO:0000256" key="1">
    <source>
        <dbReference type="ARBA" id="ARBA00005525"/>
    </source>
</evidence>
<dbReference type="GO" id="GO:0055129">
    <property type="term" value="P:L-proline biosynthetic process"/>
    <property type="evidence" value="ECO:0007669"/>
    <property type="project" value="UniProtKB-UniRule"/>
</dbReference>
<dbReference type="RefSeq" id="WP_185991634.1">
    <property type="nucleotide sequence ID" value="NZ_JACCAE010000001.1"/>
</dbReference>
<comment type="subcellular location">
    <subcellularLocation>
        <location evidence="5">Cytoplasm</location>
    </subcellularLocation>
</comment>
<dbReference type="PROSITE" id="PS00521">
    <property type="entry name" value="P5CR"/>
    <property type="match status" value="1"/>
</dbReference>
<dbReference type="InterPro" id="IPR028939">
    <property type="entry name" value="P5C_Rdtase_cat_N"/>
</dbReference>
<dbReference type="UniPathway" id="UPA00098">
    <property type="reaction ID" value="UER00361"/>
</dbReference>
<comment type="function">
    <text evidence="4 5">Catalyzes the reduction of 1-pyrroline-5-carboxylate (PCA) to L-proline.</text>
</comment>
<dbReference type="SUPFAM" id="SSF48179">
    <property type="entry name" value="6-phosphogluconate dehydrogenase C-terminal domain-like"/>
    <property type="match status" value="1"/>
</dbReference>
<comment type="catalytic activity">
    <reaction evidence="5 8">
        <text>L-proline + NADP(+) = (S)-1-pyrroline-5-carboxylate + NADPH + 2 H(+)</text>
        <dbReference type="Rhea" id="RHEA:14109"/>
        <dbReference type="ChEBI" id="CHEBI:15378"/>
        <dbReference type="ChEBI" id="CHEBI:17388"/>
        <dbReference type="ChEBI" id="CHEBI:57783"/>
        <dbReference type="ChEBI" id="CHEBI:58349"/>
        <dbReference type="ChEBI" id="CHEBI:60039"/>
        <dbReference type="EC" id="1.5.1.2"/>
    </reaction>
</comment>
<comment type="similarity">
    <text evidence="1 5 8">Belongs to the pyrroline-5-carboxylate reductase family.</text>
</comment>
<proteinExistence type="inferred from homology"/>
<dbReference type="InterPro" id="IPR008927">
    <property type="entry name" value="6-PGluconate_DH-like_C_sf"/>
</dbReference>
<evidence type="ECO:0000256" key="8">
    <source>
        <dbReference type="RuleBase" id="RU003903"/>
    </source>
</evidence>
<dbReference type="Gene3D" id="1.10.3730.10">
    <property type="entry name" value="ProC C-terminal domain-like"/>
    <property type="match status" value="1"/>
</dbReference>
<dbReference type="Pfam" id="PF03807">
    <property type="entry name" value="F420_oxidored"/>
    <property type="match status" value="1"/>
</dbReference>
<evidence type="ECO:0000259" key="10">
    <source>
        <dbReference type="Pfam" id="PF14748"/>
    </source>
</evidence>
<evidence type="ECO:0000256" key="4">
    <source>
        <dbReference type="ARBA" id="ARBA00058118"/>
    </source>
</evidence>
<dbReference type="HAMAP" id="MF_01925">
    <property type="entry name" value="P5C_reductase"/>
    <property type="match status" value="1"/>
</dbReference>
<comment type="catalytic activity">
    <reaction evidence="5">
        <text>L-proline + NAD(+) = (S)-1-pyrroline-5-carboxylate + NADH + 2 H(+)</text>
        <dbReference type="Rhea" id="RHEA:14105"/>
        <dbReference type="ChEBI" id="CHEBI:15378"/>
        <dbReference type="ChEBI" id="CHEBI:17388"/>
        <dbReference type="ChEBI" id="CHEBI:57540"/>
        <dbReference type="ChEBI" id="CHEBI:57945"/>
        <dbReference type="ChEBI" id="CHEBI:60039"/>
        <dbReference type="EC" id="1.5.1.2"/>
    </reaction>
</comment>
<evidence type="ECO:0000256" key="7">
    <source>
        <dbReference type="PIRSR" id="PIRSR000193-1"/>
    </source>
</evidence>
<feature type="domain" description="Pyrroline-5-carboxylate reductase dimerisation" evidence="10">
    <location>
        <begin position="160"/>
        <end position="262"/>
    </location>
</feature>
<feature type="binding site" evidence="7">
    <location>
        <position position="34"/>
    </location>
    <ligand>
        <name>NADP(+)</name>
        <dbReference type="ChEBI" id="CHEBI:58349"/>
    </ligand>
</feature>
<evidence type="ECO:0000256" key="5">
    <source>
        <dbReference type="HAMAP-Rule" id="MF_01925"/>
    </source>
</evidence>
<comment type="pathway">
    <text evidence="5 8">Amino-acid biosynthesis; L-proline biosynthesis; L-proline from L-glutamate 5-semialdehyde: step 1/1.</text>
</comment>
<keyword evidence="3 5" id="KW-0560">Oxidoreductase</keyword>
<name>A0A852VSK1_9MICO</name>
<dbReference type="GO" id="GO:0005737">
    <property type="term" value="C:cytoplasm"/>
    <property type="evidence" value="ECO:0007669"/>
    <property type="project" value="UniProtKB-SubCell"/>
</dbReference>
<dbReference type="EC" id="1.5.1.2" evidence="5 6"/>